<comment type="similarity">
    <text evidence="1">Belongs to the GET4 family.</text>
</comment>
<dbReference type="AlphaFoldDB" id="X6NSK9"/>
<dbReference type="InterPro" id="IPR011990">
    <property type="entry name" value="TPR-like_helical_dom_sf"/>
</dbReference>
<reference evidence="2 3" key="1">
    <citation type="journal article" date="2013" name="Curr. Biol.">
        <title>The Genome of the Foraminiferan Reticulomyxa filosa.</title>
        <authorList>
            <person name="Glockner G."/>
            <person name="Hulsmann N."/>
            <person name="Schleicher M."/>
            <person name="Noegel A.A."/>
            <person name="Eichinger L."/>
            <person name="Gallinger C."/>
            <person name="Pawlowski J."/>
            <person name="Sierra R."/>
            <person name="Euteneuer U."/>
            <person name="Pillet L."/>
            <person name="Moustafa A."/>
            <person name="Platzer M."/>
            <person name="Groth M."/>
            <person name="Szafranski K."/>
            <person name="Schliwa M."/>
        </authorList>
    </citation>
    <scope>NUCLEOTIDE SEQUENCE [LARGE SCALE GENOMIC DNA]</scope>
</reference>
<organism evidence="2 3">
    <name type="scientific">Reticulomyxa filosa</name>
    <dbReference type="NCBI Taxonomy" id="46433"/>
    <lineage>
        <taxon>Eukaryota</taxon>
        <taxon>Sar</taxon>
        <taxon>Rhizaria</taxon>
        <taxon>Retaria</taxon>
        <taxon>Foraminifera</taxon>
        <taxon>Monothalamids</taxon>
        <taxon>Reticulomyxidae</taxon>
        <taxon>Reticulomyxa</taxon>
    </lineage>
</organism>
<accession>X6NSK9</accession>
<evidence type="ECO:0000313" key="2">
    <source>
        <dbReference type="EMBL" id="ETO28744.1"/>
    </source>
</evidence>
<gene>
    <name evidence="2" type="ORF">RFI_08385</name>
</gene>
<comment type="caution">
    <text evidence="2">The sequence shown here is derived from an EMBL/GenBank/DDBJ whole genome shotgun (WGS) entry which is preliminary data.</text>
</comment>
<dbReference type="PANTHER" id="PTHR12875">
    <property type="entry name" value="GOLGI TO ER TRAFFIC PROTEIN 4 HOMOLOG"/>
    <property type="match status" value="1"/>
</dbReference>
<dbReference type="Proteomes" id="UP000023152">
    <property type="component" value="Unassembled WGS sequence"/>
</dbReference>
<dbReference type="GO" id="GO:0045048">
    <property type="term" value="P:protein insertion into ER membrane"/>
    <property type="evidence" value="ECO:0007669"/>
    <property type="project" value="InterPro"/>
</dbReference>
<sequence length="361" mass="41593">MSRAKGSNQKLSRIIQNVEKSFEKKDYYGGEQMLKTVYTRLLNQENYEDASYLLQQGALKSFSHQQVNGGIYISKAYLKGVDLLDVWKKSGKILDDDKCKFLLECYSLIPPDELLLQERFVKNVVEWANLLINSTHNKASTGAKKGTETAFQLPELSPEQCLLVQKNVRQLYKKYGLSLYFNNKHYFNASQMLIKAGEVTPLIDLYADWTQNAPPKERPFFLTRMILQFLCLCDVSNARQLIDAITPNCLSFSFYSPFLLLKNKHFFFFLLLGECVLFRDAHQKNWKDDSRHPLENMCDLLVESFERKSVSLYQIVLNTYRPLLMKDEQLLHFVNKAAHLCLGVPAEGGGGFFQNLLSMLS</sequence>
<dbReference type="GO" id="GO:0005829">
    <property type="term" value="C:cytosol"/>
    <property type="evidence" value="ECO:0007669"/>
    <property type="project" value="TreeGrafter"/>
</dbReference>
<dbReference type="Pfam" id="PF04190">
    <property type="entry name" value="GET4"/>
    <property type="match status" value="1"/>
</dbReference>
<proteinExistence type="inferred from homology"/>
<name>X6NSK9_RETFI</name>
<dbReference type="Gene3D" id="1.25.40.10">
    <property type="entry name" value="Tetratricopeptide repeat domain"/>
    <property type="match status" value="1"/>
</dbReference>
<protein>
    <submittedName>
        <fullName evidence="2">Uncharacterized protein</fullName>
    </submittedName>
</protein>
<evidence type="ECO:0000256" key="1">
    <source>
        <dbReference type="ARBA" id="ARBA00005351"/>
    </source>
</evidence>
<dbReference type="EMBL" id="ASPP01006493">
    <property type="protein sequence ID" value="ETO28744.1"/>
    <property type="molecule type" value="Genomic_DNA"/>
</dbReference>
<evidence type="ECO:0000313" key="3">
    <source>
        <dbReference type="Proteomes" id="UP000023152"/>
    </source>
</evidence>
<dbReference type="PANTHER" id="PTHR12875:SF0">
    <property type="entry name" value="GOLGI TO ER TRAFFIC PROTEIN 4 HOMOLOG"/>
    <property type="match status" value="1"/>
</dbReference>
<dbReference type="OrthoDB" id="10252405at2759"/>
<keyword evidence="3" id="KW-1185">Reference proteome</keyword>
<dbReference type="InterPro" id="IPR007317">
    <property type="entry name" value="GET4"/>
</dbReference>